<protein>
    <submittedName>
        <fullName evidence="3">Uncharacterized protein</fullName>
    </submittedName>
</protein>
<name>A0A6G1IAN3_9PEZI</name>
<dbReference type="AlphaFoldDB" id="A0A6G1IAN3"/>
<feature type="compositionally biased region" description="Basic and acidic residues" evidence="1">
    <location>
        <begin position="235"/>
        <end position="246"/>
    </location>
</feature>
<sequence length="446" mass="48491">MILPSRVLLAARSSEIYRIRRQDNQPATDESGTGPNKIVIGVVIVVIVLFLGIIAFALLRASHRNRRSVRKPQPGVSLTKRLRFWSSKPSRGEYTAQLEPGESSPTRRRTTERNSRGPSPDRASGPDVEREANATEQGVDRHTSVRSVMTLPAYTPAARPTELILGREGERAGIDVVLEYPESTHEEEARRDEEMESLYQIRRARREEAAEREERRRLRREARARGDLETVRRLQDESRRRLEQDPPRSAQLIAEHRSASRDRRVSAVQYGALGVARHDGSRIRANSTDSDNRPLLDSAASISSDSMRAGAGVGAGTTGSLATHHRGRSGSSVLSAASTAAPPDEDDDYDVISLEATSRSPSIVPPPGAADDSPPAVVIPTEEPPRYDNLGWGEAPPYESPATPTVPRLAPLGALPSIEITAVSPVSRPPSAAPAVRAEGASANAR</sequence>
<feature type="compositionally biased region" description="Low complexity" evidence="1">
    <location>
        <begin position="369"/>
        <end position="378"/>
    </location>
</feature>
<feature type="compositionally biased region" description="Low complexity" evidence="1">
    <location>
        <begin position="295"/>
        <end position="310"/>
    </location>
</feature>
<reference evidence="3" key="1">
    <citation type="journal article" date="2020" name="Stud. Mycol.">
        <title>101 Dothideomycetes genomes: a test case for predicting lifestyles and emergence of pathogens.</title>
        <authorList>
            <person name="Haridas S."/>
            <person name="Albert R."/>
            <person name="Binder M."/>
            <person name="Bloem J."/>
            <person name="Labutti K."/>
            <person name="Salamov A."/>
            <person name="Andreopoulos B."/>
            <person name="Baker S."/>
            <person name="Barry K."/>
            <person name="Bills G."/>
            <person name="Bluhm B."/>
            <person name="Cannon C."/>
            <person name="Castanera R."/>
            <person name="Culley D."/>
            <person name="Daum C."/>
            <person name="Ezra D."/>
            <person name="Gonzalez J."/>
            <person name="Henrissat B."/>
            <person name="Kuo A."/>
            <person name="Liang C."/>
            <person name="Lipzen A."/>
            <person name="Lutzoni F."/>
            <person name="Magnuson J."/>
            <person name="Mondo S."/>
            <person name="Nolan M."/>
            <person name="Ohm R."/>
            <person name="Pangilinan J."/>
            <person name="Park H.-J."/>
            <person name="Ramirez L."/>
            <person name="Alfaro M."/>
            <person name="Sun H."/>
            <person name="Tritt A."/>
            <person name="Yoshinaga Y."/>
            <person name="Zwiers L.-H."/>
            <person name="Turgeon B."/>
            <person name="Goodwin S."/>
            <person name="Spatafora J."/>
            <person name="Crous P."/>
            <person name="Grigoriev I."/>
        </authorList>
    </citation>
    <scope>NUCLEOTIDE SEQUENCE</scope>
    <source>
        <strain evidence="3">CBS 262.69</strain>
    </source>
</reference>
<feature type="compositionally biased region" description="Polar residues" evidence="1">
    <location>
        <begin position="329"/>
        <end position="338"/>
    </location>
</feature>
<proteinExistence type="predicted"/>
<evidence type="ECO:0000256" key="2">
    <source>
        <dbReference type="SAM" id="Phobius"/>
    </source>
</evidence>
<dbReference type="Proteomes" id="UP000799640">
    <property type="component" value="Unassembled WGS sequence"/>
</dbReference>
<gene>
    <name evidence="3" type="ORF">EJ06DRAFT_16180</name>
</gene>
<accession>A0A6G1IAN3</accession>
<feature type="region of interest" description="Disordered" evidence="1">
    <location>
        <begin position="281"/>
        <end position="405"/>
    </location>
</feature>
<evidence type="ECO:0000313" key="4">
    <source>
        <dbReference type="Proteomes" id="UP000799640"/>
    </source>
</evidence>
<keyword evidence="4" id="KW-1185">Reference proteome</keyword>
<keyword evidence="2" id="KW-0472">Membrane</keyword>
<evidence type="ECO:0000256" key="1">
    <source>
        <dbReference type="SAM" id="MobiDB-lite"/>
    </source>
</evidence>
<feature type="region of interest" description="Disordered" evidence="1">
    <location>
        <begin position="89"/>
        <end position="147"/>
    </location>
</feature>
<feature type="region of interest" description="Disordered" evidence="1">
    <location>
        <begin position="235"/>
        <end position="265"/>
    </location>
</feature>
<feature type="compositionally biased region" description="Basic and acidic residues" evidence="1">
    <location>
        <begin position="127"/>
        <end position="143"/>
    </location>
</feature>
<feature type="transmembrane region" description="Helical" evidence="2">
    <location>
        <begin position="38"/>
        <end position="61"/>
    </location>
</feature>
<dbReference type="OrthoDB" id="5376312at2759"/>
<dbReference type="EMBL" id="ML996687">
    <property type="protein sequence ID" value="KAF2405176.1"/>
    <property type="molecule type" value="Genomic_DNA"/>
</dbReference>
<keyword evidence="2" id="KW-0812">Transmembrane</keyword>
<keyword evidence="2" id="KW-1133">Transmembrane helix</keyword>
<feature type="region of interest" description="Disordered" evidence="1">
    <location>
        <begin position="424"/>
        <end position="446"/>
    </location>
</feature>
<feature type="compositionally biased region" description="Basic and acidic residues" evidence="1">
    <location>
        <begin position="254"/>
        <end position="265"/>
    </location>
</feature>
<organism evidence="3 4">
    <name type="scientific">Trichodelitschia bisporula</name>
    <dbReference type="NCBI Taxonomy" id="703511"/>
    <lineage>
        <taxon>Eukaryota</taxon>
        <taxon>Fungi</taxon>
        <taxon>Dikarya</taxon>
        <taxon>Ascomycota</taxon>
        <taxon>Pezizomycotina</taxon>
        <taxon>Dothideomycetes</taxon>
        <taxon>Dothideomycetes incertae sedis</taxon>
        <taxon>Phaeotrichales</taxon>
        <taxon>Phaeotrichaceae</taxon>
        <taxon>Trichodelitschia</taxon>
    </lineage>
</organism>
<evidence type="ECO:0000313" key="3">
    <source>
        <dbReference type="EMBL" id="KAF2405176.1"/>
    </source>
</evidence>